<dbReference type="EMBL" id="BGZK01000991">
    <property type="protein sequence ID" value="GBP67785.1"/>
    <property type="molecule type" value="Genomic_DNA"/>
</dbReference>
<keyword evidence="2" id="KW-1185">Reference proteome</keyword>
<gene>
    <name evidence="1" type="ORF">EVAR_22187_1</name>
</gene>
<name>A0A4C1Y035_EUMVA</name>
<accession>A0A4C1Y035</accession>
<reference evidence="1 2" key="1">
    <citation type="journal article" date="2019" name="Commun. Biol.">
        <title>The bagworm genome reveals a unique fibroin gene that provides high tensile strength.</title>
        <authorList>
            <person name="Kono N."/>
            <person name="Nakamura H."/>
            <person name="Ohtoshi R."/>
            <person name="Tomita M."/>
            <person name="Numata K."/>
            <person name="Arakawa K."/>
        </authorList>
    </citation>
    <scope>NUCLEOTIDE SEQUENCE [LARGE SCALE GENOMIC DNA]</scope>
</reference>
<evidence type="ECO:0000313" key="2">
    <source>
        <dbReference type="Proteomes" id="UP000299102"/>
    </source>
</evidence>
<comment type="caution">
    <text evidence="1">The sequence shown here is derived from an EMBL/GenBank/DDBJ whole genome shotgun (WGS) entry which is preliminary data.</text>
</comment>
<organism evidence="1 2">
    <name type="scientific">Eumeta variegata</name>
    <name type="common">Bagworm moth</name>
    <name type="synonym">Eumeta japonica</name>
    <dbReference type="NCBI Taxonomy" id="151549"/>
    <lineage>
        <taxon>Eukaryota</taxon>
        <taxon>Metazoa</taxon>
        <taxon>Ecdysozoa</taxon>
        <taxon>Arthropoda</taxon>
        <taxon>Hexapoda</taxon>
        <taxon>Insecta</taxon>
        <taxon>Pterygota</taxon>
        <taxon>Neoptera</taxon>
        <taxon>Endopterygota</taxon>
        <taxon>Lepidoptera</taxon>
        <taxon>Glossata</taxon>
        <taxon>Ditrysia</taxon>
        <taxon>Tineoidea</taxon>
        <taxon>Psychidae</taxon>
        <taxon>Oiketicinae</taxon>
        <taxon>Eumeta</taxon>
    </lineage>
</organism>
<proteinExistence type="predicted"/>
<protein>
    <submittedName>
        <fullName evidence="1">Uncharacterized protein</fullName>
    </submittedName>
</protein>
<dbReference type="Proteomes" id="UP000299102">
    <property type="component" value="Unassembled WGS sequence"/>
</dbReference>
<evidence type="ECO:0000313" key="1">
    <source>
        <dbReference type="EMBL" id="GBP67785.1"/>
    </source>
</evidence>
<sequence length="102" mass="11501">MSFPPVASSALYIIGSYIFSIESFSYQPKSFNFYLGTVPDFDPSSTFDFNPSPIFGLHPGPNHNFNPGSGSRFCSASRLQLKYHYRSRLQFYAELGQILLSK</sequence>
<dbReference type="AlphaFoldDB" id="A0A4C1Y035"/>